<dbReference type="Proteomes" id="UP000464754">
    <property type="component" value="Chromosome"/>
</dbReference>
<keyword evidence="1" id="KW-0472">Membrane</keyword>
<keyword evidence="3" id="KW-1185">Reference proteome</keyword>
<accession>A0A6N4TGM7</accession>
<dbReference type="InterPro" id="IPR012902">
    <property type="entry name" value="N_methyl_site"/>
</dbReference>
<keyword evidence="1" id="KW-1133">Transmembrane helix</keyword>
<evidence type="ECO:0000256" key="1">
    <source>
        <dbReference type="SAM" id="Phobius"/>
    </source>
</evidence>
<dbReference type="Pfam" id="PF07963">
    <property type="entry name" value="N_methyl"/>
    <property type="match status" value="1"/>
</dbReference>
<proteinExistence type="predicted"/>
<dbReference type="KEGG" id="aarg:Aargi30884_04980"/>
<evidence type="ECO:0000313" key="3">
    <source>
        <dbReference type="Proteomes" id="UP000464754"/>
    </source>
</evidence>
<gene>
    <name evidence="2" type="ORF">Aargi30884_04980</name>
</gene>
<name>A0A6N4TGM7_9FIRM</name>
<sequence length="130" mass="15017">MKDDSGFTLLEVLIALQIVLVCMLFVFPCVHAMKVLSEDSRQTDDAMALYFLRRELAAASSIHLSSSALDYEAFKEVKKLQLHNGRLVSMAGYEIFFQNIDDASFYEENNCIWVNWKRKEHVYEAILVCR</sequence>
<keyword evidence="1" id="KW-0812">Transmembrane</keyword>
<dbReference type="RefSeq" id="WP_118276622.1">
    <property type="nucleotide sequence ID" value="NZ_AP019695.1"/>
</dbReference>
<dbReference type="NCBIfam" id="TIGR02532">
    <property type="entry name" value="IV_pilin_GFxxxE"/>
    <property type="match status" value="1"/>
</dbReference>
<evidence type="ECO:0000313" key="2">
    <source>
        <dbReference type="EMBL" id="BBK21595.1"/>
    </source>
</evidence>
<protein>
    <recommendedName>
        <fullName evidence="4">Prepilin-type N-terminal cleavage/methylation domain-containing protein</fullName>
    </recommendedName>
</protein>
<dbReference type="AlphaFoldDB" id="A0A6N4TGM7"/>
<organism evidence="2 3">
    <name type="scientific">Amedibacterium intestinale</name>
    <dbReference type="NCBI Taxonomy" id="2583452"/>
    <lineage>
        <taxon>Bacteria</taxon>
        <taxon>Bacillati</taxon>
        <taxon>Bacillota</taxon>
        <taxon>Erysipelotrichia</taxon>
        <taxon>Erysipelotrichales</taxon>
        <taxon>Erysipelotrichaceae</taxon>
        <taxon>Amedibacterium</taxon>
    </lineage>
</organism>
<reference evidence="3" key="1">
    <citation type="submission" date="2019-05" db="EMBL/GenBank/DDBJ databases">
        <title>Complete genome sequencing of Absiella argi strain JCM 30884.</title>
        <authorList>
            <person name="Sakamoto M."/>
            <person name="Murakami T."/>
            <person name="Mori H."/>
        </authorList>
    </citation>
    <scope>NUCLEOTIDE SEQUENCE [LARGE SCALE GENOMIC DNA]</scope>
    <source>
        <strain evidence="3">JCM 30884</strain>
    </source>
</reference>
<dbReference type="EMBL" id="AP019695">
    <property type="protein sequence ID" value="BBK21595.1"/>
    <property type="molecule type" value="Genomic_DNA"/>
</dbReference>
<evidence type="ECO:0008006" key="4">
    <source>
        <dbReference type="Google" id="ProtNLM"/>
    </source>
</evidence>
<feature type="transmembrane region" description="Helical" evidence="1">
    <location>
        <begin position="12"/>
        <end position="33"/>
    </location>
</feature>